<dbReference type="InterPro" id="IPR036388">
    <property type="entry name" value="WH-like_DNA-bd_sf"/>
</dbReference>
<keyword evidence="3" id="KW-0238">DNA-binding</keyword>
<proteinExistence type="inferred from homology"/>
<evidence type="ECO:0000259" key="5">
    <source>
        <dbReference type="PROSITE" id="PS50931"/>
    </source>
</evidence>
<name>A0ABS8EGA8_9ACTN</name>
<keyword evidence="7" id="KW-1185">Reference proteome</keyword>
<dbReference type="RefSeq" id="WP_229343367.1">
    <property type="nucleotide sequence ID" value="NZ_JAINUL010000001.1"/>
</dbReference>
<evidence type="ECO:0000313" key="7">
    <source>
        <dbReference type="Proteomes" id="UP001520654"/>
    </source>
</evidence>
<dbReference type="Pfam" id="PF03466">
    <property type="entry name" value="LysR_substrate"/>
    <property type="match status" value="1"/>
</dbReference>
<gene>
    <name evidence="6" type="ORF">K7B10_36085</name>
</gene>
<dbReference type="Gene3D" id="1.10.10.10">
    <property type="entry name" value="Winged helix-like DNA-binding domain superfamily/Winged helix DNA-binding domain"/>
    <property type="match status" value="1"/>
</dbReference>
<dbReference type="EMBL" id="JAINUL010000001">
    <property type="protein sequence ID" value="MCC0100113.1"/>
    <property type="molecule type" value="Genomic_DNA"/>
</dbReference>
<feature type="domain" description="HTH lysR-type" evidence="5">
    <location>
        <begin position="2"/>
        <end position="59"/>
    </location>
</feature>
<comment type="similarity">
    <text evidence="1">Belongs to the LysR transcriptional regulatory family.</text>
</comment>
<dbReference type="CDD" id="cd08423">
    <property type="entry name" value="PBP2_LTTR_like_6"/>
    <property type="match status" value="1"/>
</dbReference>
<dbReference type="InterPro" id="IPR000847">
    <property type="entry name" value="LysR_HTH_N"/>
</dbReference>
<sequence>MLEIRHLQVLRSIAREGSLAAAARALHYTQPTITHHLAALEAHFDARLVRRGPRGATLTELGEALLPHAEGVLERLRYAELEVRGLAERGMRTLHIGTFPTAGALLLAPAVRRLHRQGVHISLTEGELPLLLSGLRARELQAALVFSQPGDRLDLDEEFALHPLLADPLLLVMPQDHPSAALDRVPLTALRDTEWVGAADPHDPCDRVLSWACARHGFEPVHALRTDDYAVVQGLVAAGAGIALVPRLALGTPHPDLALRRLDGPDLTREISVVVLRSTAARSAEELVSALQEQAALITERWARADRDLRKPGGPLSDPIGTVGP</sequence>
<evidence type="ECO:0000256" key="3">
    <source>
        <dbReference type="ARBA" id="ARBA00023125"/>
    </source>
</evidence>
<dbReference type="Gene3D" id="3.40.190.10">
    <property type="entry name" value="Periplasmic binding protein-like II"/>
    <property type="match status" value="2"/>
</dbReference>
<accession>A0ABS8EGA8</accession>
<comment type="caution">
    <text evidence="6">The sequence shown here is derived from an EMBL/GenBank/DDBJ whole genome shotgun (WGS) entry which is preliminary data.</text>
</comment>
<dbReference type="SUPFAM" id="SSF53850">
    <property type="entry name" value="Periplasmic binding protein-like II"/>
    <property type="match status" value="1"/>
</dbReference>
<evidence type="ECO:0000256" key="1">
    <source>
        <dbReference type="ARBA" id="ARBA00009437"/>
    </source>
</evidence>
<dbReference type="PROSITE" id="PS50931">
    <property type="entry name" value="HTH_LYSR"/>
    <property type="match status" value="1"/>
</dbReference>
<dbReference type="Proteomes" id="UP001520654">
    <property type="component" value="Unassembled WGS sequence"/>
</dbReference>
<dbReference type="SUPFAM" id="SSF46785">
    <property type="entry name" value="Winged helix' DNA-binding domain"/>
    <property type="match status" value="1"/>
</dbReference>
<keyword evidence="4" id="KW-0804">Transcription</keyword>
<protein>
    <submittedName>
        <fullName evidence="6">LysR family transcriptional regulator</fullName>
    </submittedName>
</protein>
<dbReference type="InterPro" id="IPR036390">
    <property type="entry name" value="WH_DNA-bd_sf"/>
</dbReference>
<dbReference type="InterPro" id="IPR005119">
    <property type="entry name" value="LysR_subst-bd"/>
</dbReference>
<organism evidence="6 7">
    <name type="scientific">Streptomyces flavotricini</name>
    <dbReference type="NCBI Taxonomy" id="66888"/>
    <lineage>
        <taxon>Bacteria</taxon>
        <taxon>Bacillati</taxon>
        <taxon>Actinomycetota</taxon>
        <taxon>Actinomycetes</taxon>
        <taxon>Kitasatosporales</taxon>
        <taxon>Streptomycetaceae</taxon>
        <taxon>Streptomyces</taxon>
    </lineage>
</organism>
<dbReference type="PANTHER" id="PTHR30346">
    <property type="entry name" value="TRANSCRIPTIONAL DUAL REGULATOR HCAR-RELATED"/>
    <property type="match status" value="1"/>
</dbReference>
<dbReference type="Pfam" id="PF00126">
    <property type="entry name" value="HTH_1"/>
    <property type="match status" value="1"/>
</dbReference>
<reference evidence="6 7" key="1">
    <citation type="submission" date="2021-08" db="EMBL/GenBank/DDBJ databases">
        <title>Genomic Architecture of Streptomyces flavotricini NGL1 and Streptomyces erythrochromogenes HMS4 With Differential Plant Beneficial attributes and laccase production capabilities.</title>
        <authorList>
            <person name="Salwan R."/>
            <person name="Kaur R."/>
            <person name="Sharma V."/>
        </authorList>
    </citation>
    <scope>NUCLEOTIDE SEQUENCE [LARGE SCALE GENOMIC DNA]</scope>
    <source>
        <strain evidence="6 7">NGL1</strain>
    </source>
</reference>
<evidence type="ECO:0000313" key="6">
    <source>
        <dbReference type="EMBL" id="MCC0100113.1"/>
    </source>
</evidence>
<evidence type="ECO:0000256" key="2">
    <source>
        <dbReference type="ARBA" id="ARBA00023015"/>
    </source>
</evidence>
<keyword evidence="2" id="KW-0805">Transcription regulation</keyword>
<evidence type="ECO:0000256" key="4">
    <source>
        <dbReference type="ARBA" id="ARBA00023163"/>
    </source>
</evidence>
<dbReference type="PANTHER" id="PTHR30346:SF29">
    <property type="entry name" value="LYSR SUBSTRATE-BINDING"/>
    <property type="match status" value="1"/>
</dbReference>